<evidence type="ECO:0000313" key="3">
    <source>
        <dbReference type="EMBL" id="GJM61005.1"/>
    </source>
</evidence>
<dbReference type="GO" id="GO:0015074">
    <property type="term" value="P:DNA integration"/>
    <property type="evidence" value="ECO:0007669"/>
    <property type="project" value="InterPro"/>
</dbReference>
<dbReference type="RefSeq" id="WP_338236638.1">
    <property type="nucleotide sequence ID" value="NZ_BQKE01000001.1"/>
</dbReference>
<sequence>MKQRYPAVGLNRITACFGYTRQAWYQHEDVLMSHYEVEKVVVEQVKRKRKKLKLRKLGTRKLYHVLNEELKELGVYIGRDKLFTILRENNLLIKKKRNRAITTNSNHRFKKYKNLIQGTTPTRPDEQYAADITYIKLLGPEDFCYLHLITDLYSHKIVGWHLSRSLAAKESRKALKMALKQRKNKNLPLIHHSDRGVQYCSNKYVQDLRNAGVSISMTESYDPYQNAAAERVNGILKDELDLGARFMSFEEAFAWTSDAIEVYNFNRPHLSINMLTPDQAHQMSGPIKKLWKNYYQLKLKNRESNKPLEKRRKKRFDGEFMPSK</sequence>
<reference evidence="3 4" key="1">
    <citation type="submission" date="2021-12" db="EMBL/GenBank/DDBJ databases">
        <title>Genome sequencing of bacteria with rrn-lacking chromosome and rrn-plasmid.</title>
        <authorList>
            <person name="Anda M."/>
            <person name="Iwasaki W."/>
        </authorList>
    </citation>
    <scope>NUCLEOTIDE SEQUENCE [LARGE SCALE GENOMIC DNA]</scope>
    <source>
        <strain evidence="3 4">NBRC 15940</strain>
    </source>
</reference>
<evidence type="ECO:0000313" key="4">
    <source>
        <dbReference type="Proteomes" id="UP001310022"/>
    </source>
</evidence>
<dbReference type="InterPro" id="IPR012337">
    <property type="entry name" value="RNaseH-like_sf"/>
</dbReference>
<name>A0AAN4VY85_9BACT</name>
<gene>
    <name evidence="3" type="ORF">PEDI_15570</name>
</gene>
<dbReference type="EMBL" id="BQKE01000001">
    <property type="protein sequence ID" value="GJM61005.1"/>
    <property type="molecule type" value="Genomic_DNA"/>
</dbReference>
<dbReference type="Proteomes" id="UP001310022">
    <property type="component" value="Unassembled WGS sequence"/>
</dbReference>
<comment type="caution">
    <text evidence="3">The sequence shown here is derived from an EMBL/GenBank/DDBJ whole genome shotgun (WGS) entry which is preliminary data.</text>
</comment>
<evidence type="ECO:0000259" key="2">
    <source>
        <dbReference type="PROSITE" id="PS50994"/>
    </source>
</evidence>
<dbReference type="InterPro" id="IPR050900">
    <property type="entry name" value="Transposase_IS3/IS150/IS904"/>
</dbReference>
<feature type="region of interest" description="Disordered" evidence="1">
    <location>
        <begin position="302"/>
        <end position="324"/>
    </location>
</feature>
<dbReference type="Gene3D" id="3.30.420.10">
    <property type="entry name" value="Ribonuclease H-like superfamily/Ribonuclease H"/>
    <property type="match status" value="1"/>
</dbReference>
<dbReference type="PROSITE" id="PS50994">
    <property type="entry name" value="INTEGRASE"/>
    <property type="match status" value="1"/>
</dbReference>
<organism evidence="3 4">
    <name type="scientific">Persicobacter diffluens</name>
    <dbReference type="NCBI Taxonomy" id="981"/>
    <lineage>
        <taxon>Bacteria</taxon>
        <taxon>Pseudomonadati</taxon>
        <taxon>Bacteroidota</taxon>
        <taxon>Cytophagia</taxon>
        <taxon>Cytophagales</taxon>
        <taxon>Persicobacteraceae</taxon>
        <taxon>Persicobacter</taxon>
    </lineage>
</organism>
<feature type="domain" description="Integrase catalytic" evidence="2">
    <location>
        <begin position="120"/>
        <end position="285"/>
    </location>
</feature>
<protein>
    <submittedName>
        <fullName evidence="3">Integrase</fullName>
    </submittedName>
</protein>
<evidence type="ECO:0000256" key="1">
    <source>
        <dbReference type="SAM" id="MobiDB-lite"/>
    </source>
</evidence>
<dbReference type="NCBIfam" id="NF033516">
    <property type="entry name" value="transpos_IS3"/>
    <property type="match status" value="1"/>
</dbReference>
<dbReference type="GO" id="GO:0003676">
    <property type="term" value="F:nucleic acid binding"/>
    <property type="evidence" value="ECO:0007669"/>
    <property type="project" value="InterPro"/>
</dbReference>
<dbReference type="InterPro" id="IPR036397">
    <property type="entry name" value="RNaseH_sf"/>
</dbReference>
<dbReference type="Pfam" id="PF00665">
    <property type="entry name" value="rve"/>
    <property type="match status" value="1"/>
</dbReference>
<dbReference type="PANTHER" id="PTHR46889">
    <property type="entry name" value="TRANSPOSASE INSF FOR INSERTION SEQUENCE IS3B-RELATED"/>
    <property type="match status" value="1"/>
</dbReference>
<dbReference type="InterPro" id="IPR048020">
    <property type="entry name" value="Transpos_IS3"/>
</dbReference>
<dbReference type="SUPFAM" id="SSF53098">
    <property type="entry name" value="Ribonuclease H-like"/>
    <property type="match status" value="1"/>
</dbReference>
<accession>A0AAN4VY85</accession>
<dbReference type="AlphaFoldDB" id="A0AAN4VY85"/>
<dbReference type="PANTHER" id="PTHR46889:SF5">
    <property type="entry name" value="INTEGRASE PROTEIN"/>
    <property type="match status" value="1"/>
</dbReference>
<dbReference type="InterPro" id="IPR001584">
    <property type="entry name" value="Integrase_cat-core"/>
</dbReference>
<proteinExistence type="predicted"/>
<keyword evidence="4" id="KW-1185">Reference proteome</keyword>